<dbReference type="GO" id="GO:0003855">
    <property type="term" value="F:3-dehydroquinate dehydratase activity"/>
    <property type="evidence" value="ECO:0007669"/>
    <property type="project" value="UniProtKB-UniRule"/>
</dbReference>
<dbReference type="HAMAP" id="MF_00214">
    <property type="entry name" value="AroD"/>
    <property type="match status" value="1"/>
</dbReference>
<sequence length="216" mass="24839">MKIVVPIMPRSLIELSELEESKFIQADMIEWRADFMPFSDLEMAAREVKKKFNKKEIIFTYRTEDKSEIIISKENYAKIIATFASEFDYIDIEKFTFPEIVLPENAIFSYHDFEKIPENLSDILTEMVVAMPKIVKFAGMPQNFADVLRLMSETITMSEKYETQTFVTMAMGEIGKITRFMGDEFGSSWTFATVETASAPGQLALSDILSIRKIIN</sequence>
<dbReference type="SUPFAM" id="SSF51569">
    <property type="entry name" value="Aldolase"/>
    <property type="match status" value="1"/>
</dbReference>
<dbReference type="GO" id="GO:0008652">
    <property type="term" value="P:amino acid biosynthetic process"/>
    <property type="evidence" value="ECO:0007669"/>
    <property type="project" value="UniProtKB-KW"/>
</dbReference>
<dbReference type="GO" id="GO:0009423">
    <property type="term" value="P:chorismate biosynthetic process"/>
    <property type="evidence" value="ECO:0007669"/>
    <property type="project" value="UniProtKB-UniRule"/>
</dbReference>
<dbReference type="PANTHER" id="PTHR43699">
    <property type="entry name" value="3-DEHYDROQUINATE DEHYDRATASE"/>
    <property type="match status" value="1"/>
</dbReference>
<dbReference type="GO" id="GO:0009073">
    <property type="term" value="P:aromatic amino acid family biosynthetic process"/>
    <property type="evidence" value="ECO:0007669"/>
    <property type="project" value="UniProtKB-KW"/>
</dbReference>
<comment type="catalytic activity">
    <reaction evidence="1 6">
        <text>3-dehydroquinate = 3-dehydroshikimate + H2O</text>
        <dbReference type="Rhea" id="RHEA:21096"/>
        <dbReference type="ChEBI" id="CHEBI:15377"/>
        <dbReference type="ChEBI" id="CHEBI:16630"/>
        <dbReference type="ChEBI" id="CHEBI:32364"/>
        <dbReference type="EC" id="4.2.1.10"/>
    </reaction>
</comment>
<evidence type="ECO:0000313" key="7">
    <source>
        <dbReference type="EMBL" id="GFH43075.1"/>
    </source>
</evidence>
<protein>
    <recommendedName>
        <fullName evidence="6">3-dehydroquinate dehydratase</fullName>
        <shortName evidence="6">3-dehydroquinase</shortName>
        <ecNumber evidence="6">4.2.1.10</ecNumber>
    </recommendedName>
    <alternativeName>
        <fullName evidence="6">Type I DHQase</fullName>
    </alternativeName>
    <alternativeName>
        <fullName evidence="6">Type I dehydroquinase</fullName>
        <shortName evidence="6">DHQ1</shortName>
    </alternativeName>
</protein>
<keyword evidence="5 6" id="KW-0704">Schiff base</keyword>
<comment type="similarity">
    <text evidence="6">Belongs to the type-I 3-dehydroquinase family.</text>
</comment>
<gene>
    <name evidence="6 7" type="primary">aroD</name>
    <name evidence="7" type="ORF">Hs30E_16260</name>
</gene>
<feature type="binding site" evidence="6">
    <location>
        <begin position="30"/>
        <end position="32"/>
    </location>
    <ligand>
        <name>3-dehydroquinate</name>
        <dbReference type="ChEBI" id="CHEBI:32364"/>
    </ligand>
</feature>
<feature type="binding site" evidence="6">
    <location>
        <position position="62"/>
    </location>
    <ligand>
        <name>3-dehydroquinate</name>
        <dbReference type="ChEBI" id="CHEBI:32364"/>
    </ligand>
</feature>
<keyword evidence="3 6" id="KW-0057">Aromatic amino acid biosynthesis</keyword>
<feature type="active site" description="Proton donor/acceptor" evidence="6">
    <location>
        <position position="111"/>
    </location>
</feature>
<dbReference type="UniPathway" id="UPA00053">
    <property type="reaction ID" value="UER00086"/>
</dbReference>
<name>A0A6A0BEG5_9LACT</name>
<accession>A0A6A0BEG5</accession>
<keyword evidence="8" id="KW-1185">Reference proteome</keyword>
<evidence type="ECO:0000256" key="3">
    <source>
        <dbReference type="ARBA" id="ARBA00023141"/>
    </source>
</evidence>
<reference evidence="7 8" key="1">
    <citation type="submission" date="2020-02" db="EMBL/GenBank/DDBJ databases">
        <title>Draft genome sequence of Lactococcus sp. Hs30E4-3.</title>
        <authorList>
            <person name="Noda S."/>
            <person name="Yuki M."/>
            <person name="Ohkuma M."/>
        </authorList>
    </citation>
    <scope>NUCLEOTIDE SEQUENCE [LARGE SCALE GENOMIC DNA]</scope>
    <source>
        <strain evidence="7 8">Hs30E4-3</strain>
    </source>
</reference>
<dbReference type="Pfam" id="PF01487">
    <property type="entry name" value="DHquinase_I"/>
    <property type="match status" value="1"/>
</dbReference>
<keyword evidence="2 6" id="KW-0028">Amino-acid biosynthesis</keyword>
<dbReference type="EMBL" id="BLLI01000055">
    <property type="protein sequence ID" value="GFH43075.1"/>
    <property type="molecule type" value="Genomic_DNA"/>
</dbReference>
<dbReference type="EC" id="4.2.1.10" evidence="6"/>
<feature type="binding site" evidence="6">
    <location>
        <position position="198"/>
    </location>
    <ligand>
        <name>3-dehydroquinate</name>
        <dbReference type="ChEBI" id="CHEBI:32364"/>
    </ligand>
</feature>
<evidence type="ECO:0000256" key="2">
    <source>
        <dbReference type="ARBA" id="ARBA00022605"/>
    </source>
</evidence>
<dbReference type="InterPro" id="IPR050146">
    <property type="entry name" value="Type-I_3-dehydroquinase"/>
</dbReference>
<dbReference type="RefSeq" id="WP_172209513.1">
    <property type="nucleotide sequence ID" value="NZ_BLLI01000055.1"/>
</dbReference>
<proteinExistence type="inferred from homology"/>
<feature type="active site" description="Schiff-base intermediate with substrate" evidence="6">
    <location>
        <position position="136"/>
    </location>
</feature>
<comment type="caution">
    <text evidence="7">The sequence shown here is derived from an EMBL/GenBank/DDBJ whole genome shotgun (WGS) entry which is preliminary data.</text>
</comment>
<evidence type="ECO:0000256" key="5">
    <source>
        <dbReference type="ARBA" id="ARBA00023270"/>
    </source>
</evidence>
<dbReference type="Proteomes" id="UP000480303">
    <property type="component" value="Unassembled WGS sequence"/>
</dbReference>
<feature type="binding site" evidence="6">
    <location>
        <position position="202"/>
    </location>
    <ligand>
        <name>3-dehydroquinate</name>
        <dbReference type="ChEBI" id="CHEBI:32364"/>
    </ligand>
</feature>
<dbReference type="CDD" id="cd00502">
    <property type="entry name" value="DHQase_I"/>
    <property type="match status" value="1"/>
</dbReference>
<dbReference type="Gene3D" id="3.20.20.70">
    <property type="entry name" value="Aldolase class I"/>
    <property type="match status" value="1"/>
</dbReference>
<organism evidence="7 8">
    <name type="scientific">Pseudolactococcus hodotermopsidis</name>
    <dbReference type="NCBI Taxonomy" id="2709157"/>
    <lineage>
        <taxon>Bacteria</taxon>
        <taxon>Bacillati</taxon>
        <taxon>Bacillota</taxon>
        <taxon>Bacilli</taxon>
        <taxon>Lactobacillales</taxon>
        <taxon>Streptococcaceae</taxon>
        <taxon>Pseudolactococcus</taxon>
    </lineage>
</organism>
<feature type="binding site" evidence="6">
    <location>
        <position position="179"/>
    </location>
    <ligand>
        <name>3-dehydroquinate</name>
        <dbReference type="ChEBI" id="CHEBI:32364"/>
    </ligand>
</feature>
<comment type="subunit">
    <text evidence="6">Homodimer.</text>
</comment>
<dbReference type="InterPro" id="IPR013785">
    <property type="entry name" value="Aldolase_TIM"/>
</dbReference>
<dbReference type="InterPro" id="IPR001381">
    <property type="entry name" value="DHquinase_I"/>
</dbReference>
<comment type="caution">
    <text evidence="6">Lacks conserved residue(s) required for the propagation of feature annotation.</text>
</comment>
<dbReference type="PANTHER" id="PTHR43699:SF1">
    <property type="entry name" value="3-DEHYDROQUINATE DEHYDRATASE"/>
    <property type="match status" value="1"/>
</dbReference>
<evidence type="ECO:0000256" key="1">
    <source>
        <dbReference type="ARBA" id="ARBA00001864"/>
    </source>
</evidence>
<keyword evidence="4 6" id="KW-0456">Lyase</keyword>
<evidence type="ECO:0000256" key="6">
    <source>
        <dbReference type="HAMAP-Rule" id="MF_00214"/>
    </source>
</evidence>
<evidence type="ECO:0000256" key="4">
    <source>
        <dbReference type="ARBA" id="ARBA00023239"/>
    </source>
</evidence>
<comment type="function">
    <text evidence="6">Involved in the third step of the chorismate pathway, which leads to the biosynthesis of aromatic amino acids. Catalyzes the cis-dehydration of 3-dehydroquinate (DHQ) and introduces the first double bond of the aromatic ring to yield 3-dehydroshikimate.</text>
</comment>
<dbReference type="AlphaFoldDB" id="A0A6A0BEG5"/>
<evidence type="ECO:0000313" key="8">
    <source>
        <dbReference type="Proteomes" id="UP000480303"/>
    </source>
</evidence>
<dbReference type="GO" id="GO:0046279">
    <property type="term" value="P:3,4-dihydroxybenzoate biosynthetic process"/>
    <property type="evidence" value="ECO:0007669"/>
    <property type="project" value="TreeGrafter"/>
</dbReference>
<comment type="pathway">
    <text evidence="6">Metabolic intermediate biosynthesis; chorismate biosynthesis; chorismate from D-erythrose 4-phosphate and phosphoenolpyruvate: step 3/7.</text>
</comment>